<evidence type="ECO:0000256" key="1">
    <source>
        <dbReference type="SAM" id="Phobius"/>
    </source>
</evidence>
<accession>A0A2T3MYP6</accession>
<dbReference type="NCBIfam" id="TIGR03348">
    <property type="entry name" value="VI_IcmF"/>
    <property type="match status" value="1"/>
</dbReference>
<dbReference type="Pfam" id="PF14331">
    <property type="entry name" value="IcmF-related_N"/>
    <property type="match status" value="1"/>
</dbReference>
<proteinExistence type="predicted"/>
<dbReference type="Pfam" id="PF06744">
    <property type="entry name" value="IcmF_C"/>
    <property type="match status" value="1"/>
</dbReference>
<sequence>MKAVFKKIWNTFKQVWCWSLFLTITLCVLLVLWGDQVAIAGNAILSGTSHKMVACFVLLIVWAACISIHHQIKKRQAQAAQDRAEIEAQAAQQSLIRETVDALTDRLNEAVATIKRAGLYGRLNDRVKYQLPWYMVIGPQNSGKTTLLECSGLDFPLNQASGKFTRDIQRSQHCEWYFANHAVLVDAGGRYFDQPETNIEGPVWVKFLNTLRTKRRRRPLNGLLLTIDIQTLQNPDENEIEQHARYVRERLQEIRHHLNSDIPVYLVLTKTDLVTGFDAFFAHLNREDMDQVVGVTFNQGEGEQAEKVKFEFEELLRRFNAQLLPLFHAERDLARRSDLLQFPRQLSSIVERLALFCELSFSETRYHSPTHLRGLYLTSVPEPTTDITESTAVIGQNLSMSQRVLPTSRHQRGFFIRRLLDDVIFPNSELATLDEKYEQKIKWINRSVYIASALIIIGLGSVWVNGFLGNHQKQQTMLTLKNQYQDQLLHISPLADEIELLPALNTLYHSTQIYNPDQLQYLEKHSGLNQGTKIASVAEAVYYQQLQELLLPRITSELENQISSNQQNREFLTKSLRAYLMMNMQEHMDKAFMSEWIAVNWSYRYSGSATEQNELQGHFNRLLNAGFKPVTLNQNLVAKTRKLLRQASTPELVYQQIKEEASNQELSNIRFSDYLGPNQILFTNVDVVIPGLYSQQGYQRVFLSKGLEQVKSLINENWVVGTSSDLSALEIREIYADVENLYFRDYLRYWQDAVDQLKVIPVSTLDQAVSQTTSVTAAGQPVVKVLALIKENTTFVDESQLAKDGTKAGLEEGSKHVTNYKAKRLAKLAAGALPKADNKTWTARRSVSHQFDKLNTLIPDGIEASIPLQDALVTINDLNSSLSIIKHSLNTPQSSFDAARKRMQGKITEIDKVRKTARNLPLPLSSWWNQVADNAWNIILTEAQKHVQMLYNDHVIVPYTLTLKGRYPFTTSNRDVNIADFNAFFQKDGVLDKFYRSTLAPFVQNRGGSLSLSALNGRDLGLSTQFMYQYSQGLQIQHTFYGRNKTQPKIGFKIAPFELDATALQAEFNYGDQTVLYRHGPIQKKSLSWPISEQRQFVNFVLKDLSGANVVSKQATGPWAFFRILDGFKVNKYQGQDVLKIDLQNKGMNAQYLIYSDRTPTPFDRKLLKNFTLSKRLS</sequence>
<evidence type="ECO:0000259" key="4">
    <source>
        <dbReference type="Pfam" id="PF14331"/>
    </source>
</evidence>
<dbReference type="Proteomes" id="UP000240904">
    <property type="component" value="Unassembled WGS sequence"/>
</dbReference>
<feature type="domain" description="Type VI secretion system component TssM1 N-terminal" evidence="4">
    <location>
        <begin position="204"/>
        <end position="451"/>
    </location>
</feature>
<dbReference type="AlphaFoldDB" id="A0A2T3MYP6"/>
<dbReference type="RefSeq" id="WP_107283197.1">
    <property type="nucleotide sequence ID" value="NZ_PYMC01000006.1"/>
</dbReference>
<dbReference type="SUPFAM" id="SSF52540">
    <property type="entry name" value="P-loop containing nucleoside triphosphate hydrolases"/>
    <property type="match status" value="1"/>
</dbReference>
<dbReference type="Gene3D" id="3.40.50.300">
    <property type="entry name" value="P-loop containing nucleotide triphosphate hydrolases"/>
    <property type="match status" value="1"/>
</dbReference>
<evidence type="ECO:0000259" key="3">
    <source>
        <dbReference type="Pfam" id="PF06761"/>
    </source>
</evidence>
<feature type="domain" description="Type VI secretion system component TssM1 helical" evidence="5">
    <location>
        <begin position="949"/>
        <end position="1036"/>
    </location>
</feature>
<evidence type="ECO:0000313" key="7">
    <source>
        <dbReference type="Proteomes" id="UP000240904"/>
    </source>
</evidence>
<evidence type="ECO:0000313" key="6">
    <source>
        <dbReference type="EMBL" id="PSW05095.1"/>
    </source>
</evidence>
<dbReference type="InterPro" id="IPR017731">
    <property type="entry name" value="TssM1-like"/>
</dbReference>
<feature type="domain" description="IcmF-related" evidence="3">
    <location>
        <begin position="501"/>
        <end position="794"/>
    </location>
</feature>
<keyword evidence="7" id="KW-1185">Reference proteome</keyword>
<keyword evidence="1" id="KW-0812">Transmembrane</keyword>
<gene>
    <name evidence="6" type="primary">icmF</name>
    <name evidence="6" type="ORF">C9I89_09890</name>
</gene>
<dbReference type="OrthoDB" id="9758229at2"/>
<dbReference type="InterPro" id="IPR009612">
    <property type="entry name" value="IcmF-rel"/>
</dbReference>
<dbReference type="PANTHER" id="PTHR36153">
    <property type="entry name" value="INNER MEMBRANE PROTEIN-RELATED"/>
    <property type="match status" value="1"/>
</dbReference>
<dbReference type="Pfam" id="PF06761">
    <property type="entry name" value="IcmF-related"/>
    <property type="match status" value="1"/>
</dbReference>
<dbReference type="InterPro" id="IPR025743">
    <property type="entry name" value="TssM1_N"/>
</dbReference>
<dbReference type="EMBL" id="PYMC01000006">
    <property type="protein sequence ID" value="PSW05095.1"/>
    <property type="molecule type" value="Genomic_DNA"/>
</dbReference>
<reference evidence="6 7" key="1">
    <citation type="submission" date="2018-03" db="EMBL/GenBank/DDBJ databases">
        <title>Whole genome sequencing of Histamine producing bacteria.</title>
        <authorList>
            <person name="Butler K."/>
        </authorList>
    </citation>
    <scope>NUCLEOTIDE SEQUENCE [LARGE SCALE GENOMIC DNA]</scope>
    <source>
        <strain evidence="6 7">DSM 16190</strain>
    </source>
</reference>
<protein>
    <submittedName>
        <fullName evidence="6">Type VI secretion system membrane subunit TssM</fullName>
    </submittedName>
</protein>
<keyword evidence="1" id="KW-1133">Transmembrane helix</keyword>
<dbReference type="InterPro" id="IPR027417">
    <property type="entry name" value="P-loop_NTPase"/>
</dbReference>
<feature type="transmembrane region" description="Helical" evidence="1">
    <location>
        <begin position="50"/>
        <end position="68"/>
    </location>
</feature>
<dbReference type="InterPro" id="IPR048677">
    <property type="entry name" value="TssM1_hel"/>
</dbReference>
<feature type="domain" description="Type VI secretion system IcmF C-terminal" evidence="2">
    <location>
        <begin position="1052"/>
        <end position="1157"/>
    </location>
</feature>
<feature type="transmembrane region" description="Helical" evidence="1">
    <location>
        <begin position="448"/>
        <end position="468"/>
    </location>
</feature>
<name>A0A2T3MYP6_9GAMM</name>
<comment type="caution">
    <text evidence="6">The sequence shown here is derived from an EMBL/GenBank/DDBJ whole genome shotgun (WGS) entry which is preliminary data.</text>
</comment>
<dbReference type="PANTHER" id="PTHR36153:SF1">
    <property type="entry name" value="TYPE VI SECRETION SYSTEM COMPONENT TSSM1"/>
    <property type="match status" value="1"/>
</dbReference>
<dbReference type="InterPro" id="IPR010623">
    <property type="entry name" value="IcmF_C"/>
</dbReference>
<evidence type="ECO:0000259" key="2">
    <source>
        <dbReference type="Pfam" id="PF06744"/>
    </source>
</evidence>
<dbReference type="InterPro" id="IPR053156">
    <property type="entry name" value="T6SS_TssM-like"/>
</dbReference>
<keyword evidence="1" id="KW-0472">Membrane</keyword>
<organism evidence="6 7">
    <name type="scientific">Photobacterium lipolyticum</name>
    <dbReference type="NCBI Taxonomy" id="266810"/>
    <lineage>
        <taxon>Bacteria</taxon>
        <taxon>Pseudomonadati</taxon>
        <taxon>Pseudomonadota</taxon>
        <taxon>Gammaproteobacteria</taxon>
        <taxon>Vibrionales</taxon>
        <taxon>Vibrionaceae</taxon>
        <taxon>Photobacterium</taxon>
    </lineage>
</organism>
<dbReference type="CDD" id="cd00882">
    <property type="entry name" value="Ras_like_GTPase"/>
    <property type="match status" value="1"/>
</dbReference>
<dbReference type="Pfam" id="PF21070">
    <property type="entry name" value="IcmF_helical"/>
    <property type="match status" value="1"/>
</dbReference>
<evidence type="ECO:0000259" key="5">
    <source>
        <dbReference type="Pfam" id="PF21070"/>
    </source>
</evidence>